<gene>
    <name evidence="9" type="ORF">CTAYLR_008812</name>
</gene>
<dbReference type="GO" id="GO:0005886">
    <property type="term" value="C:plasma membrane"/>
    <property type="evidence" value="ECO:0007669"/>
    <property type="project" value="TreeGrafter"/>
</dbReference>
<comment type="similarity">
    <text evidence="2">Belongs to the Ca(2+):cation antiporter (CaCA) (TC 2.A.19) family. SLC24A subfamily.</text>
</comment>
<keyword evidence="6 7" id="KW-0472">Membrane</keyword>
<evidence type="ECO:0000256" key="5">
    <source>
        <dbReference type="ARBA" id="ARBA00022989"/>
    </source>
</evidence>
<dbReference type="InterPro" id="IPR004837">
    <property type="entry name" value="NaCa_Exmemb"/>
</dbReference>
<feature type="transmembrane region" description="Helical" evidence="7">
    <location>
        <begin position="269"/>
        <end position="288"/>
    </location>
</feature>
<name>A0AAD7UBZ9_9STRA</name>
<feature type="transmembrane region" description="Helical" evidence="7">
    <location>
        <begin position="12"/>
        <end position="34"/>
    </location>
</feature>
<feature type="transmembrane region" description="Helical" evidence="7">
    <location>
        <begin position="237"/>
        <end position="257"/>
    </location>
</feature>
<proteinExistence type="inferred from homology"/>
<feature type="domain" description="Sodium/calcium exchanger membrane region" evidence="8">
    <location>
        <begin position="241"/>
        <end position="388"/>
    </location>
</feature>
<evidence type="ECO:0000256" key="2">
    <source>
        <dbReference type="ARBA" id="ARBA00005364"/>
    </source>
</evidence>
<keyword evidence="3" id="KW-0813">Transport</keyword>
<dbReference type="GO" id="GO:0005262">
    <property type="term" value="F:calcium channel activity"/>
    <property type="evidence" value="ECO:0007669"/>
    <property type="project" value="TreeGrafter"/>
</dbReference>
<dbReference type="InterPro" id="IPR004481">
    <property type="entry name" value="K/Na/Ca-exchanger"/>
</dbReference>
<dbReference type="PANTHER" id="PTHR10846:SF73">
    <property type="entry name" value="SODIUM_CALCIUM EXCHANGER MEMBRANE REGION DOMAIN-CONTAINING PROTEIN"/>
    <property type="match status" value="1"/>
</dbReference>
<keyword evidence="3" id="KW-0050">Antiport</keyword>
<comment type="caution">
    <text evidence="9">The sequence shown here is derived from an EMBL/GenBank/DDBJ whole genome shotgun (WGS) entry which is preliminary data.</text>
</comment>
<keyword evidence="4 7" id="KW-0812">Transmembrane</keyword>
<feature type="transmembrane region" description="Helical" evidence="7">
    <location>
        <begin position="372"/>
        <end position="390"/>
    </location>
</feature>
<feature type="transmembrane region" description="Helical" evidence="7">
    <location>
        <begin position="147"/>
        <end position="169"/>
    </location>
</feature>
<protein>
    <recommendedName>
        <fullName evidence="8">Sodium/calcium exchanger membrane region domain-containing protein</fullName>
    </recommendedName>
</protein>
<feature type="domain" description="Sodium/calcium exchanger membrane region" evidence="8">
    <location>
        <begin position="17"/>
        <end position="169"/>
    </location>
</feature>
<dbReference type="Proteomes" id="UP001230188">
    <property type="component" value="Unassembled WGS sequence"/>
</dbReference>
<dbReference type="EMBL" id="JAQMWT010000392">
    <property type="protein sequence ID" value="KAJ8601970.1"/>
    <property type="molecule type" value="Genomic_DNA"/>
</dbReference>
<dbReference type="GO" id="GO:0006874">
    <property type="term" value="P:intracellular calcium ion homeostasis"/>
    <property type="evidence" value="ECO:0007669"/>
    <property type="project" value="TreeGrafter"/>
</dbReference>
<dbReference type="PANTHER" id="PTHR10846">
    <property type="entry name" value="SODIUM/POTASSIUM/CALCIUM EXCHANGER"/>
    <property type="match status" value="1"/>
</dbReference>
<comment type="subcellular location">
    <subcellularLocation>
        <location evidence="1">Membrane</location>
        <topology evidence="1">Multi-pass membrane protein</topology>
    </subcellularLocation>
</comment>
<feature type="transmembrane region" description="Helical" evidence="7">
    <location>
        <begin position="341"/>
        <end position="360"/>
    </location>
</feature>
<sequence length="405" mass="43089">MGPVVARDVGVAIGCVGVATVAFALMAVVAHRFVPVLCKISASWKIPANVAGATLMAAGASSPELFSNIISVYITKSDIGVGTIIGSEIFNHMIILAGVAWARDGPQRLDPLTSLRDTGAYLAALCVLLVAVSDVHRHASTDDEINAVVVVRSATTVPLPLVYAVYVFFCGDLGRLALSRCFGPYVPAYTKDEEIIPLTTVKEERRPPDEDDEEDLDAWTRAPACVLPVLATIPASMPYLAALSCVVWMTGLSYAMVVSLERAADFCGASTSVVGLTVGAIGTSLPNLVSSTTAAKRGLADMAVSNALGSNVFNICIALGGPWLFYPVVHRGHAYSNMHDDAVDVLALFLVAVLLAYMLLNVITKYTLYPQFAFYFVAIYAAFLLTALLAHNTFRSIENREQGGH</sequence>
<keyword evidence="5 7" id="KW-1133">Transmembrane helix</keyword>
<feature type="transmembrane region" description="Helical" evidence="7">
    <location>
        <begin position="79"/>
        <end position="102"/>
    </location>
</feature>
<organism evidence="9 10">
    <name type="scientific">Chrysophaeum taylorii</name>
    <dbReference type="NCBI Taxonomy" id="2483200"/>
    <lineage>
        <taxon>Eukaryota</taxon>
        <taxon>Sar</taxon>
        <taxon>Stramenopiles</taxon>
        <taxon>Ochrophyta</taxon>
        <taxon>Pelagophyceae</taxon>
        <taxon>Pelagomonadales</taxon>
        <taxon>Pelagomonadaceae</taxon>
        <taxon>Chrysophaeum</taxon>
    </lineage>
</organism>
<evidence type="ECO:0000256" key="1">
    <source>
        <dbReference type="ARBA" id="ARBA00004141"/>
    </source>
</evidence>
<reference evidence="9" key="1">
    <citation type="submission" date="2023-01" db="EMBL/GenBank/DDBJ databases">
        <title>Metagenome sequencing of chrysophaentin producing Chrysophaeum taylorii.</title>
        <authorList>
            <person name="Davison J."/>
            <person name="Bewley C."/>
        </authorList>
    </citation>
    <scope>NUCLEOTIDE SEQUENCE</scope>
    <source>
        <strain evidence="9">NIES-1699</strain>
    </source>
</reference>
<keyword evidence="10" id="KW-1185">Reference proteome</keyword>
<evidence type="ECO:0000256" key="7">
    <source>
        <dbReference type="SAM" id="Phobius"/>
    </source>
</evidence>
<dbReference type="InterPro" id="IPR044880">
    <property type="entry name" value="NCX_ion-bd_dom_sf"/>
</dbReference>
<evidence type="ECO:0000256" key="3">
    <source>
        <dbReference type="ARBA" id="ARBA00022449"/>
    </source>
</evidence>
<evidence type="ECO:0000256" key="4">
    <source>
        <dbReference type="ARBA" id="ARBA00022692"/>
    </source>
</evidence>
<evidence type="ECO:0000313" key="10">
    <source>
        <dbReference type="Proteomes" id="UP001230188"/>
    </source>
</evidence>
<dbReference type="Pfam" id="PF01699">
    <property type="entry name" value="Na_Ca_ex"/>
    <property type="match status" value="2"/>
</dbReference>
<evidence type="ECO:0000313" key="9">
    <source>
        <dbReference type="EMBL" id="KAJ8601970.1"/>
    </source>
</evidence>
<dbReference type="Gene3D" id="1.20.1420.30">
    <property type="entry name" value="NCX, central ion-binding region"/>
    <property type="match status" value="2"/>
</dbReference>
<feature type="transmembrane region" description="Helical" evidence="7">
    <location>
        <begin position="308"/>
        <end position="329"/>
    </location>
</feature>
<evidence type="ECO:0000259" key="8">
    <source>
        <dbReference type="Pfam" id="PF01699"/>
    </source>
</evidence>
<accession>A0AAD7UBZ9</accession>
<dbReference type="GO" id="GO:0008273">
    <property type="term" value="F:calcium, potassium:sodium antiporter activity"/>
    <property type="evidence" value="ECO:0007669"/>
    <property type="project" value="TreeGrafter"/>
</dbReference>
<dbReference type="AlphaFoldDB" id="A0AAD7UBZ9"/>
<evidence type="ECO:0000256" key="6">
    <source>
        <dbReference type="ARBA" id="ARBA00023136"/>
    </source>
</evidence>
<feature type="transmembrane region" description="Helical" evidence="7">
    <location>
        <begin position="46"/>
        <end position="67"/>
    </location>
</feature>